<dbReference type="PROSITE" id="PS50888">
    <property type="entry name" value="BHLH"/>
    <property type="match status" value="1"/>
</dbReference>
<dbReference type="SUPFAM" id="SSF47459">
    <property type="entry name" value="HLH, helix-loop-helix DNA-binding domain"/>
    <property type="match status" value="1"/>
</dbReference>
<dbReference type="Pfam" id="PF00010">
    <property type="entry name" value="HLH"/>
    <property type="match status" value="1"/>
</dbReference>
<comment type="subcellular location">
    <subcellularLocation>
        <location evidence="1">Nucleus</location>
    </subcellularLocation>
</comment>
<protein>
    <submittedName>
        <fullName evidence="7">Myc-type, basic helix-loop-helix (BHLH) domain</fullName>
    </submittedName>
</protein>
<evidence type="ECO:0000313" key="8">
    <source>
        <dbReference type="Proteomes" id="UP001370490"/>
    </source>
</evidence>
<sequence length="268" mass="30083">MVSLSSPLFSSTSAWPLEDPTGQDFQNVQNLYLKEIETCVPFLHFPPHFPILDDQVLTNQSQTLGSHNSLKMVKRLSHNANERDHRKKINDSYSSLRSLLPNTDQMKKLSIPATISRVLKYIPELQNQVEDLTKVKQELTSVIAKRRGLVPLEKQGDAVIWNSKSAVSATPLRDNEIMIQISTGKGPNEIALSQLFQILEADGLQILNASSFTSFGERVFYNLLLQGEETNGVACEALSEKLMSLYEKRFDDPLKEGVGVSKYVQNFS</sequence>
<accession>A0AAN8Z3L7</accession>
<dbReference type="GO" id="GO:0000977">
    <property type="term" value="F:RNA polymerase II transcription regulatory region sequence-specific DNA binding"/>
    <property type="evidence" value="ECO:0007669"/>
    <property type="project" value="TreeGrafter"/>
</dbReference>
<keyword evidence="3" id="KW-0238">DNA-binding</keyword>
<reference evidence="7 8" key="1">
    <citation type="submission" date="2023-12" db="EMBL/GenBank/DDBJ databases">
        <title>A high-quality genome assembly for Dillenia turbinata (Dilleniales).</title>
        <authorList>
            <person name="Chanderbali A."/>
        </authorList>
    </citation>
    <scope>NUCLEOTIDE SEQUENCE [LARGE SCALE GENOMIC DNA]</scope>
    <source>
        <strain evidence="7">LSX21</strain>
        <tissue evidence="7">Leaf</tissue>
    </source>
</reference>
<dbReference type="Gene3D" id="4.10.280.10">
    <property type="entry name" value="Helix-loop-helix DNA-binding domain"/>
    <property type="match status" value="1"/>
</dbReference>
<dbReference type="InterPro" id="IPR015660">
    <property type="entry name" value="MASH1/Ascl1a-like"/>
</dbReference>
<dbReference type="GO" id="GO:0090575">
    <property type="term" value="C:RNA polymerase II transcription regulator complex"/>
    <property type="evidence" value="ECO:0007669"/>
    <property type="project" value="TreeGrafter"/>
</dbReference>
<proteinExistence type="predicted"/>
<organism evidence="7 8">
    <name type="scientific">Dillenia turbinata</name>
    <dbReference type="NCBI Taxonomy" id="194707"/>
    <lineage>
        <taxon>Eukaryota</taxon>
        <taxon>Viridiplantae</taxon>
        <taxon>Streptophyta</taxon>
        <taxon>Embryophyta</taxon>
        <taxon>Tracheophyta</taxon>
        <taxon>Spermatophyta</taxon>
        <taxon>Magnoliopsida</taxon>
        <taxon>eudicotyledons</taxon>
        <taxon>Gunneridae</taxon>
        <taxon>Pentapetalae</taxon>
        <taxon>Dilleniales</taxon>
        <taxon>Dilleniaceae</taxon>
        <taxon>Dillenia</taxon>
    </lineage>
</organism>
<dbReference type="GO" id="GO:0010106">
    <property type="term" value="P:cellular response to iron ion starvation"/>
    <property type="evidence" value="ECO:0007669"/>
    <property type="project" value="UniProtKB-ARBA"/>
</dbReference>
<dbReference type="FunFam" id="4.10.280.10:FF:000074">
    <property type="entry name" value="Transcription factor ORG2"/>
    <property type="match status" value="1"/>
</dbReference>
<evidence type="ECO:0000256" key="5">
    <source>
        <dbReference type="ARBA" id="ARBA00023242"/>
    </source>
</evidence>
<dbReference type="GO" id="GO:0000981">
    <property type="term" value="F:DNA-binding transcription factor activity, RNA polymerase II-specific"/>
    <property type="evidence" value="ECO:0007669"/>
    <property type="project" value="TreeGrafter"/>
</dbReference>
<keyword evidence="4" id="KW-0804">Transcription</keyword>
<comment type="caution">
    <text evidence="7">The sequence shown here is derived from an EMBL/GenBank/DDBJ whole genome shotgun (WGS) entry which is preliminary data.</text>
</comment>
<keyword evidence="5" id="KW-0539">Nucleus</keyword>
<dbReference type="Proteomes" id="UP001370490">
    <property type="component" value="Unassembled WGS sequence"/>
</dbReference>
<dbReference type="PANTHER" id="PTHR13935">
    <property type="entry name" value="ACHAETE-SCUTE TRANSCRIPTION FACTOR-RELATED"/>
    <property type="match status" value="1"/>
</dbReference>
<evidence type="ECO:0000256" key="3">
    <source>
        <dbReference type="ARBA" id="ARBA00023125"/>
    </source>
</evidence>
<evidence type="ECO:0000256" key="4">
    <source>
        <dbReference type="ARBA" id="ARBA00023163"/>
    </source>
</evidence>
<gene>
    <name evidence="7" type="ORF">RJ641_011721</name>
</gene>
<keyword evidence="8" id="KW-1185">Reference proteome</keyword>
<name>A0AAN8Z3L7_9MAGN</name>
<dbReference type="GO" id="GO:0046983">
    <property type="term" value="F:protein dimerization activity"/>
    <property type="evidence" value="ECO:0007669"/>
    <property type="project" value="InterPro"/>
</dbReference>
<dbReference type="SMART" id="SM00353">
    <property type="entry name" value="HLH"/>
    <property type="match status" value="1"/>
</dbReference>
<dbReference type="EMBL" id="JBAMMX010000018">
    <property type="protein sequence ID" value="KAK6923417.1"/>
    <property type="molecule type" value="Genomic_DNA"/>
</dbReference>
<dbReference type="InterPro" id="IPR036638">
    <property type="entry name" value="HLH_DNA-bd_sf"/>
</dbReference>
<dbReference type="AlphaFoldDB" id="A0AAN8Z3L7"/>
<evidence type="ECO:0000256" key="1">
    <source>
        <dbReference type="ARBA" id="ARBA00004123"/>
    </source>
</evidence>
<evidence type="ECO:0000313" key="7">
    <source>
        <dbReference type="EMBL" id="KAK6923417.1"/>
    </source>
</evidence>
<dbReference type="InterPro" id="IPR011598">
    <property type="entry name" value="bHLH_dom"/>
</dbReference>
<evidence type="ECO:0000259" key="6">
    <source>
        <dbReference type="PROSITE" id="PS50888"/>
    </source>
</evidence>
<evidence type="ECO:0000256" key="2">
    <source>
        <dbReference type="ARBA" id="ARBA00023015"/>
    </source>
</evidence>
<keyword evidence="2" id="KW-0805">Transcription regulation</keyword>
<feature type="domain" description="BHLH" evidence="6">
    <location>
        <begin position="73"/>
        <end position="125"/>
    </location>
</feature>
<dbReference type="PANTHER" id="PTHR13935:SF41">
    <property type="entry name" value="TRANSCRIPTION FACTOR ORG2-RELATED"/>
    <property type="match status" value="1"/>
</dbReference>